<organism evidence="1 2">
    <name type="scientific">candidate division Kazan bacterium</name>
    <dbReference type="NCBI Taxonomy" id="2202143"/>
    <lineage>
        <taxon>Bacteria</taxon>
        <taxon>Bacteria division Kazan-3B-28</taxon>
    </lineage>
</organism>
<gene>
    <name evidence="1" type="ORF">DRH29_04645</name>
</gene>
<evidence type="ECO:0000313" key="1">
    <source>
        <dbReference type="EMBL" id="RLC36393.1"/>
    </source>
</evidence>
<comment type="caution">
    <text evidence="1">The sequence shown here is derived from an EMBL/GenBank/DDBJ whole genome shotgun (WGS) entry which is preliminary data.</text>
</comment>
<dbReference type="AlphaFoldDB" id="A0A420ZBN0"/>
<accession>A0A420ZBN0</accession>
<sequence length="353" mass="39353">MGVVRSIILQVKKRPRLEKSAAPPGIKTDYERVLVVGTGGTIDEKGAAEILSAEITPRFQESNMAVQRSLQYLQESRVGSDFLRIYAAFHEAACVYPITSRNRHSGERIPLVHAEEVATDAVVLAFQAHYKSAYQRLREVLEMVLLQLYFAKVEDKSMIGKWGRQEVKTPALNIMLDEIAKDALYQSGDGKLKITNKLRRIYRDLGAYTHTRGVPTLNMGLMGSNILAFTADALDRFFVLFASGCRLCIACIAIFFPQAIIEVPAFAKFGHLDPVWLPRSDEVKCIRSVLSATELNVLEDLAASNVWFQTVCAKVNSLPDLSPAEIEETYEFVVNSAPEAVDDALNRINELLE</sequence>
<dbReference type="EMBL" id="QMNG01000061">
    <property type="protein sequence ID" value="RLC36393.1"/>
    <property type="molecule type" value="Genomic_DNA"/>
</dbReference>
<dbReference type="Proteomes" id="UP000281261">
    <property type="component" value="Unassembled WGS sequence"/>
</dbReference>
<protein>
    <submittedName>
        <fullName evidence="1">Uncharacterized protein</fullName>
    </submittedName>
</protein>
<proteinExistence type="predicted"/>
<name>A0A420ZBN0_UNCK3</name>
<reference evidence="1 2" key="1">
    <citation type="submission" date="2018-06" db="EMBL/GenBank/DDBJ databases">
        <title>Extensive metabolic versatility and redundancy in microbially diverse, dynamic hydrothermal sediments.</title>
        <authorList>
            <person name="Dombrowski N."/>
            <person name="Teske A."/>
            <person name="Baker B.J."/>
        </authorList>
    </citation>
    <scope>NUCLEOTIDE SEQUENCE [LARGE SCALE GENOMIC DNA]</scope>
    <source>
        <strain evidence="1">B79_G16</strain>
    </source>
</reference>
<evidence type="ECO:0000313" key="2">
    <source>
        <dbReference type="Proteomes" id="UP000281261"/>
    </source>
</evidence>